<evidence type="ECO:0000313" key="5">
    <source>
        <dbReference type="EMBL" id="KAJ4750179.1"/>
    </source>
</evidence>
<comment type="pathway">
    <text evidence="1">Protein modification; protein ubiquitination.</text>
</comment>
<dbReference type="Pfam" id="PF22486">
    <property type="entry name" value="MATH_2"/>
    <property type="match status" value="1"/>
</dbReference>
<gene>
    <name evidence="5" type="ORF">LUZ62_084584</name>
</gene>
<dbReference type="PROSITE" id="PS50144">
    <property type="entry name" value="MATH"/>
    <property type="match status" value="1"/>
</dbReference>
<proteinExistence type="inferred from homology"/>
<dbReference type="SUPFAM" id="SSF54695">
    <property type="entry name" value="POZ domain"/>
    <property type="match status" value="1"/>
</dbReference>
<evidence type="ECO:0000259" key="4">
    <source>
        <dbReference type="PROSITE" id="PS50144"/>
    </source>
</evidence>
<protein>
    <submittedName>
        <fullName evidence="5">BTB/POZ/MATH-domain protein</fullName>
    </submittedName>
</protein>
<dbReference type="InterPro" id="IPR008974">
    <property type="entry name" value="TRAF-like"/>
</dbReference>
<comment type="similarity">
    <text evidence="2">Belongs to the Tdpoz family.</text>
</comment>
<dbReference type="Pfam" id="PF24570">
    <property type="entry name" value="BACK_BPM_SPOP"/>
    <property type="match status" value="1"/>
</dbReference>
<dbReference type="SUPFAM" id="SSF49599">
    <property type="entry name" value="TRAF domain-like"/>
    <property type="match status" value="1"/>
</dbReference>
<dbReference type="GO" id="GO:0016567">
    <property type="term" value="P:protein ubiquitination"/>
    <property type="evidence" value="ECO:0007669"/>
    <property type="project" value="InterPro"/>
</dbReference>
<dbReference type="SMART" id="SM00061">
    <property type="entry name" value="MATH"/>
    <property type="match status" value="1"/>
</dbReference>
<dbReference type="Gene3D" id="3.30.710.10">
    <property type="entry name" value="Potassium Channel Kv1.1, Chain A"/>
    <property type="match status" value="1"/>
</dbReference>
<dbReference type="Pfam" id="PF00651">
    <property type="entry name" value="BTB"/>
    <property type="match status" value="1"/>
</dbReference>
<name>A0AAV8C3Z7_9POAL</name>
<dbReference type="Proteomes" id="UP001140206">
    <property type="component" value="Chromosome 5"/>
</dbReference>
<feature type="domain" description="MATH" evidence="4">
    <location>
        <begin position="16"/>
        <end position="146"/>
    </location>
</feature>
<evidence type="ECO:0000256" key="1">
    <source>
        <dbReference type="ARBA" id="ARBA00004906"/>
    </source>
</evidence>
<dbReference type="InterPro" id="IPR000210">
    <property type="entry name" value="BTB/POZ_dom"/>
</dbReference>
<dbReference type="InterPro" id="IPR011333">
    <property type="entry name" value="SKP1/BTB/POZ_sf"/>
</dbReference>
<dbReference type="SMART" id="SM00225">
    <property type="entry name" value="BTB"/>
    <property type="match status" value="1"/>
</dbReference>
<dbReference type="InterPro" id="IPR045005">
    <property type="entry name" value="BPM1-6"/>
</dbReference>
<dbReference type="InterPro" id="IPR056423">
    <property type="entry name" value="BACK_BPM_SPOP"/>
</dbReference>
<feature type="domain" description="BTB" evidence="3">
    <location>
        <begin position="183"/>
        <end position="250"/>
    </location>
</feature>
<dbReference type="InterPro" id="IPR002083">
    <property type="entry name" value="MATH/TRAF_dom"/>
</dbReference>
<dbReference type="PANTHER" id="PTHR26379:SF469">
    <property type="entry name" value="MAB1"/>
    <property type="match status" value="1"/>
</dbReference>
<dbReference type="CDD" id="cd00121">
    <property type="entry name" value="MATH"/>
    <property type="match status" value="1"/>
</dbReference>
<sequence length="352" mass="39419">MNSSETASAVRSEVESGSHQFMISGYSMTKGIGIENCVSSDVFTIGGYDWVIEFYPDGYNTENKNYISFFLLLKSDVSDVKAKVNFTILQQNGVPSAMSCTTQQITFKSTSDSYFTSFGFLEFAKRSEFEASECLKDDIFTVKCIVTVTKSLQLTTSHGHGGTVPPSNLGQQLLRLLQRGDKADVTFVVKGEIFRAHRHILAARSAVFNAELFGCMREKWADTITIHDIEAPVFRSMLCFIYSDSLPNFEKKYSKDNDGAYDDMRVMAQHLLAAADRYDLERLKLMCEDYLCKNLNVSMVASTLIVAELHNCNQLKAECLRFMSSPVVFKAVAKTDGFLDLIKSFPSILKDI</sequence>
<dbReference type="Gene3D" id="1.25.40.420">
    <property type="match status" value="1"/>
</dbReference>
<dbReference type="PANTHER" id="PTHR26379">
    <property type="entry name" value="BTB/POZ AND MATH DOMAIN-CONTAINING PROTEIN 1"/>
    <property type="match status" value="1"/>
</dbReference>
<keyword evidence="6" id="KW-1185">Reference proteome</keyword>
<dbReference type="EMBL" id="JAMFTS010000005">
    <property type="protein sequence ID" value="KAJ4750179.1"/>
    <property type="molecule type" value="Genomic_DNA"/>
</dbReference>
<accession>A0AAV8C3Z7</accession>
<dbReference type="PROSITE" id="PS50097">
    <property type="entry name" value="BTB"/>
    <property type="match status" value="1"/>
</dbReference>
<evidence type="ECO:0000259" key="3">
    <source>
        <dbReference type="PROSITE" id="PS50097"/>
    </source>
</evidence>
<dbReference type="AlphaFoldDB" id="A0AAV8C3Z7"/>
<evidence type="ECO:0000313" key="6">
    <source>
        <dbReference type="Proteomes" id="UP001140206"/>
    </source>
</evidence>
<organism evidence="5 6">
    <name type="scientific">Rhynchospora pubera</name>
    <dbReference type="NCBI Taxonomy" id="906938"/>
    <lineage>
        <taxon>Eukaryota</taxon>
        <taxon>Viridiplantae</taxon>
        <taxon>Streptophyta</taxon>
        <taxon>Embryophyta</taxon>
        <taxon>Tracheophyta</taxon>
        <taxon>Spermatophyta</taxon>
        <taxon>Magnoliopsida</taxon>
        <taxon>Liliopsida</taxon>
        <taxon>Poales</taxon>
        <taxon>Cyperaceae</taxon>
        <taxon>Cyperoideae</taxon>
        <taxon>Rhynchosporeae</taxon>
        <taxon>Rhynchospora</taxon>
    </lineage>
</organism>
<evidence type="ECO:0000256" key="2">
    <source>
        <dbReference type="ARBA" id="ARBA00010846"/>
    </source>
</evidence>
<dbReference type="Gene3D" id="2.60.210.10">
    <property type="entry name" value="Apoptosis, Tumor Necrosis Factor Receptor Associated Protein 2, Chain A"/>
    <property type="match status" value="1"/>
</dbReference>
<comment type="caution">
    <text evidence="5">The sequence shown here is derived from an EMBL/GenBank/DDBJ whole genome shotgun (WGS) entry which is preliminary data.</text>
</comment>
<reference evidence="5" key="1">
    <citation type="submission" date="2022-08" db="EMBL/GenBank/DDBJ databases">
        <authorList>
            <person name="Marques A."/>
        </authorList>
    </citation>
    <scope>NUCLEOTIDE SEQUENCE</scope>
    <source>
        <strain evidence="5">RhyPub2mFocal</strain>
        <tissue evidence="5">Leaves</tissue>
    </source>
</reference>